<dbReference type="EMBL" id="JANPWB010000012">
    <property type="protein sequence ID" value="KAJ1116810.1"/>
    <property type="molecule type" value="Genomic_DNA"/>
</dbReference>
<evidence type="ECO:0000256" key="1">
    <source>
        <dbReference type="SAM" id="MobiDB-lite"/>
    </source>
</evidence>
<feature type="region of interest" description="Disordered" evidence="1">
    <location>
        <begin position="94"/>
        <end position="133"/>
    </location>
</feature>
<proteinExistence type="predicted"/>
<accession>A0AAV7NVE1</accession>
<feature type="compositionally biased region" description="Basic and acidic residues" evidence="1">
    <location>
        <begin position="120"/>
        <end position="133"/>
    </location>
</feature>
<name>A0AAV7NVE1_PLEWA</name>
<organism evidence="2 3">
    <name type="scientific">Pleurodeles waltl</name>
    <name type="common">Iberian ribbed newt</name>
    <dbReference type="NCBI Taxonomy" id="8319"/>
    <lineage>
        <taxon>Eukaryota</taxon>
        <taxon>Metazoa</taxon>
        <taxon>Chordata</taxon>
        <taxon>Craniata</taxon>
        <taxon>Vertebrata</taxon>
        <taxon>Euteleostomi</taxon>
        <taxon>Amphibia</taxon>
        <taxon>Batrachia</taxon>
        <taxon>Caudata</taxon>
        <taxon>Salamandroidea</taxon>
        <taxon>Salamandridae</taxon>
        <taxon>Pleurodelinae</taxon>
        <taxon>Pleurodeles</taxon>
    </lineage>
</organism>
<comment type="caution">
    <text evidence="2">The sequence shown here is derived from an EMBL/GenBank/DDBJ whole genome shotgun (WGS) entry which is preliminary data.</text>
</comment>
<dbReference type="Proteomes" id="UP001066276">
    <property type="component" value="Chromosome 8"/>
</dbReference>
<sequence>MEIGSVTTLIPILQSTDDWIPTFDGELEEAADRFAKALDKSRNCGVAEDEEEEPDCNRASIAAVTYCSPEPAESFPGGTLWGITHLEVLSAPNIWDTETANMREEKPEEARADESEEETRDGRENERRMESEA</sequence>
<reference evidence="2" key="1">
    <citation type="journal article" date="2022" name="bioRxiv">
        <title>Sequencing and chromosome-scale assembly of the giantPleurodeles waltlgenome.</title>
        <authorList>
            <person name="Brown T."/>
            <person name="Elewa A."/>
            <person name="Iarovenko S."/>
            <person name="Subramanian E."/>
            <person name="Araus A.J."/>
            <person name="Petzold A."/>
            <person name="Susuki M."/>
            <person name="Suzuki K.-i.T."/>
            <person name="Hayashi T."/>
            <person name="Toyoda A."/>
            <person name="Oliveira C."/>
            <person name="Osipova E."/>
            <person name="Leigh N.D."/>
            <person name="Simon A."/>
            <person name="Yun M.H."/>
        </authorList>
    </citation>
    <scope>NUCLEOTIDE SEQUENCE</scope>
    <source>
        <strain evidence="2">20211129_DDA</strain>
        <tissue evidence="2">Liver</tissue>
    </source>
</reference>
<evidence type="ECO:0000313" key="3">
    <source>
        <dbReference type="Proteomes" id="UP001066276"/>
    </source>
</evidence>
<dbReference type="AlphaFoldDB" id="A0AAV7NVE1"/>
<evidence type="ECO:0000313" key="2">
    <source>
        <dbReference type="EMBL" id="KAJ1116810.1"/>
    </source>
</evidence>
<protein>
    <submittedName>
        <fullName evidence="2">Uncharacterized protein</fullName>
    </submittedName>
</protein>
<keyword evidence="3" id="KW-1185">Reference proteome</keyword>
<feature type="compositionally biased region" description="Basic and acidic residues" evidence="1">
    <location>
        <begin position="101"/>
        <end position="113"/>
    </location>
</feature>
<gene>
    <name evidence="2" type="ORF">NDU88_005015</name>
</gene>